<organism evidence="2 3">
    <name type="scientific">Cirrhinus mrigala</name>
    <name type="common">Mrigala</name>
    <dbReference type="NCBI Taxonomy" id="683832"/>
    <lineage>
        <taxon>Eukaryota</taxon>
        <taxon>Metazoa</taxon>
        <taxon>Chordata</taxon>
        <taxon>Craniata</taxon>
        <taxon>Vertebrata</taxon>
        <taxon>Euteleostomi</taxon>
        <taxon>Actinopterygii</taxon>
        <taxon>Neopterygii</taxon>
        <taxon>Teleostei</taxon>
        <taxon>Ostariophysi</taxon>
        <taxon>Cypriniformes</taxon>
        <taxon>Cyprinidae</taxon>
        <taxon>Labeoninae</taxon>
        <taxon>Labeonini</taxon>
        <taxon>Cirrhinus</taxon>
    </lineage>
</organism>
<evidence type="ECO:0000256" key="1">
    <source>
        <dbReference type="SAM" id="MobiDB-lite"/>
    </source>
</evidence>
<dbReference type="Proteomes" id="UP001529510">
    <property type="component" value="Unassembled WGS sequence"/>
</dbReference>
<dbReference type="AlphaFoldDB" id="A0ABD0R775"/>
<feature type="region of interest" description="Disordered" evidence="1">
    <location>
        <begin position="1"/>
        <end position="35"/>
    </location>
</feature>
<keyword evidence="3" id="KW-1185">Reference proteome</keyword>
<feature type="compositionally biased region" description="Polar residues" evidence="1">
    <location>
        <begin position="25"/>
        <end position="35"/>
    </location>
</feature>
<name>A0ABD0R775_CIRMR</name>
<accession>A0ABD0R775</accession>
<protein>
    <submittedName>
        <fullName evidence="2">Uncharacterized protein</fullName>
    </submittedName>
</protein>
<comment type="caution">
    <text evidence="2">The sequence shown here is derived from an EMBL/GenBank/DDBJ whole genome shotgun (WGS) entry which is preliminary data.</text>
</comment>
<evidence type="ECO:0000313" key="3">
    <source>
        <dbReference type="Proteomes" id="UP001529510"/>
    </source>
</evidence>
<gene>
    <name evidence="2" type="ORF">M9458_012181</name>
</gene>
<evidence type="ECO:0000313" key="2">
    <source>
        <dbReference type="EMBL" id="KAL0193885.1"/>
    </source>
</evidence>
<reference evidence="2 3" key="1">
    <citation type="submission" date="2024-05" db="EMBL/GenBank/DDBJ databases">
        <title>Genome sequencing and assembly of Indian major carp, Cirrhinus mrigala (Hamilton, 1822).</title>
        <authorList>
            <person name="Mohindra V."/>
            <person name="Chowdhury L.M."/>
            <person name="Lal K."/>
            <person name="Jena J.K."/>
        </authorList>
    </citation>
    <scope>NUCLEOTIDE SEQUENCE [LARGE SCALE GENOMIC DNA]</scope>
    <source>
        <strain evidence="2">CM1030</strain>
        <tissue evidence="2">Blood</tissue>
    </source>
</reference>
<sequence length="50" mass="5449">TESEPAPVEPVIVKPLPQSGHEDPQPSTSSSSFHFYNMPLSTCSGNYHPH</sequence>
<dbReference type="EMBL" id="JAMKFB020000005">
    <property type="protein sequence ID" value="KAL0193885.1"/>
    <property type="molecule type" value="Genomic_DNA"/>
</dbReference>
<feature type="non-terminal residue" evidence="2">
    <location>
        <position position="1"/>
    </location>
</feature>
<proteinExistence type="predicted"/>